<keyword evidence="1" id="KW-0732">Signal</keyword>
<dbReference type="Proteomes" id="UP000265703">
    <property type="component" value="Unassembled WGS sequence"/>
</dbReference>
<evidence type="ECO:0000313" key="2">
    <source>
        <dbReference type="EMBL" id="RIA99614.1"/>
    </source>
</evidence>
<feature type="chain" id="PRO_5017480983" evidence="1">
    <location>
        <begin position="22"/>
        <end position="139"/>
    </location>
</feature>
<comment type="caution">
    <text evidence="2">The sequence shown here is derived from an EMBL/GenBank/DDBJ whole genome shotgun (WGS) entry which is preliminary data.</text>
</comment>
<dbReference type="AlphaFoldDB" id="A0A397TXQ2"/>
<reference evidence="2 3" key="1">
    <citation type="submission" date="2018-06" db="EMBL/GenBank/DDBJ databases">
        <title>Comparative genomics reveals the genomic features of Rhizophagus irregularis, R. cerebriforme, R. diaphanum and Gigaspora rosea, and their symbiotic lifestyle signature.</title>
        <authorList>
            <person name="Morin E."/>
            <person name="San Clemente H."/>
            <person name="Chen E.C.H."/>
            <person name="De La Providencia I."/>
            <person name="Hainaut M."/>
            <person name="Kuo A."/>
            <person name="Kohler A."/>
            <person name="Murat C."/>
            <person name="Tang N."/>
            <person name="Roy S."/>
            <person name="Loubradou J."/>
            <person name="Henrissat B."/>
            <person name="Grigoriev I.V."/>
            <person name="Corradi N."/>
            <person name="Roux C."/>
            <person name="Martin F.M."/>
        </authorList>
    </citation>
    <scope>NUCLEOTIDE SEQUENCE [LARGE SCALE GENOMIC DNA]</scope>
    <source>
        <strain evidence="2 3">DAOM 227022</strain>
    </source>
</reference>
<dbReference type="EMBL" id="QKYT01000002">
    <property type="protein sequence ID" value="RIA99614.1"/>
    <property type="molecule type" value="Genomic_DNA"/>
</dbReference>
<feature type="signal peptide" evidence="1">
    <location>
        <begin position="1"/>
        <end position="21"/>
    </location>
</feature>
<accession>A0A397TXQ2</accession>
<sequence length="139" mass="15417">MFFGNKFLSLLSILVIFATLAIPFPLDKRLSTTVIAVTAPGPGPWAIGSKQNASWFCMTCRAKDNVNIEIIKNGRTVVFKTTGENSNVGSKDFVIDPVWAIPGNLYNVRVSLQKKPKVFGISLKPFTVFQTRMNLPIHF</sequence>
<protein>
    <submittedName>
        <fullName evidence="2">Uncharacterized protein</fullName>
    </submittedName>
</protein>
<organism evidence="2 3">
    <name type="scientific">Glomus cerebriforme</name>
    <dbReference type="NCBI Taxonomy" id="658196"/>
    <lineage>
        <taxon>Eukaryota</taxon>
        <taxon>Fungi</taxon>
        <taxon>Fungi incertae sedis</taxon>
        <taxon>Mucoromycota</taxon>
        <taxon>Glomeromycotina</taxon>
        <taxon>Glomeromycetes</taxon>
        <taxon>Glomerales</taxon>
        <taxon>Glomeraceae</taxon>
        <taxon>Glomus</taxon>
    </lineage>
</organism>
<evidence type="ECO:0000256" key="1">
    <source>
        <dbReference type="SAM" id="SignalP"/>
    </source>
</evidence>
<name>A0A397TXQ2_9GLOM</name>
<dbReference type="OrthoDB" id="2313472at2759"/>
<proteinExistence type="predicted"/>
<keyword evidence="3" id="KW-1185">Reference proteome</keyword>
<gene>
    <name evidence="2" type="ORF">C1645_811174</name>
</gene>
<evidence type="ECO:0000313" key="3">
    <source>
        <dbReference type="Proteomes" id="UP000265703"/>
    </source>
</evidence>